<dbReference type="Proteomes" id="UP000215914">
    <property type="component" value="Unassembled WGS sequence"/>
</dbReference>
<dbReference type="AlphaFoldDB" id="A0A9K3H6T4"/>
<name>A0A9K3H6T4_HELAN</name>
<accession>A0A9K3H6T4</accession>
<dbReference type="Gramene" id="mRNA:HanXRQr2_Chr14g0633001">
    <property type="protein sequence ID" value="mRNA:HanXRQr2_Chr14g0633001"/>
    <property type="gene ID" value="HanXRQr2_Chr14g0633001"/>
</dbReference>
<evidence type="ECO:0000313" key="3">
    <source>
        <dbReference type="Proteomes" id="UP000215914"/>
    </source>
</evidence>
<protein>
    <submittedName>
        <fullName evidence="2">Uncharacterized protein</fullName>
    </submittedName>
</protein>
<sequence length="111" mass="12468">MAEQSGEEVIDEKYQTVGDIVGVIIDTDDDVEEQETSTGNDIFTMEQRGEVRNEKDQTINRSHADDDGNNQESNELDGSDDHLRRFINFMVICVIQEKCSKALQAQKSGSL</sequence>
<dbReference type="EMBL" id="MNCJ02000329">
    <property type="protein sequence ID" value="KAF5768148.1"/>
    <property type="molecule type" value="Genomic_DNA"/>
</dbReference>
<proteinExistence type="predicted"/>
<evidence type="ECO:0000313" key="2">
    <source>
        <dbReference type="EMBL" id="KAF5768148.1"/>
    </source>
</evidence>
<keyword evidence="3" id="KW-1185">Reference proteome</keyword>
<feature type="region of interest" description="Disordered" evidence="1">
    <location>
        <begin position="26"/>
        <end position="80"/>
    </location>
</feature>
<feature type="compositionally biased region" description="Basic and acidic residues" evidence="1">
    <location>
        <begin position="47"/>
        <end position="66"/>
    </location>
</feature>
<reference evidence="2" key="2">
    <citation type="submission" date="2020-06" db="EMBL/GenBank/DDBJ databases">
        <title>Helianthus annuus Genome sequencing and assembly Release 2.</title>
        <authorList>
            <person name="Gouzy J."/>
            <person name="Langlade N."/>
            <person name="Munos S."/>
        </authorList>
    </citation>
    <scope>NUCLEOTIDE SEQUENCE</scope>
    <source>
        <tissue evidence="2">Leaves</tissue>
    </source>
</reference>
<evidence type="ECO:0000256" key="1">
    <source>
        <dbReference type="SAM" id="MobiDB-lite"/>
    </source>
</evidence>
<organism evidence="2 3">
    <name type="scientific">Helianthus annuus</name>
    <name type="common">Common sunflower</name>
    <dbReference type="NCBI Taxonomy" id="4232"/>
    <lineage>
        <taxon>Eukaryota</taxon>
        <taxon>Viridiplantae</taxon>
        <taxon>Streptophyta</taxon>
        <taxon>Embryophyta</taxon>
        <taxon>Tracheophyta</taxon>
        <taxon>Spermatophyta</taxon>
        <taxon>Magnoliopsida</taxon>
        <taxon>eudicotyledons</taxon>
        <taxon>Gunneridae</taxon>
        <taxon>Pentapetalae</taxon>
        <taxon>asterids</taxon>
        <taxon>campanulids</taxon>
        <taxon>Asterales</taxon>
        <taxon>Asteraceae</taxon>
        <taxon>Asteroideae</taxon>
        <taxon>Heliantheae alliance</taxon>
        <taxon>Heliantheae</taxon>
        <taxon>Helianthus</taxon>
    </lineage>
</organism>
<comment type="caution">
    <text evidence="2">The sequence shown here is derived from an EMBL/GenBank/DDBJ whole genome shotgun (WGS) entry which is preliminary data.</text>
</comment>
<feature type="compositionally biased region" description="Acidic residues" evidence="1">
    <location>
        <begin position="26"/>
        <end position="35"/>
    </location>
</feature>
<gene>
    <name evidence="2" type="ORF">HanXRQr2_Chr14g0633001</name>
</gene>
<reference evidence="2" key="1">
    <citation type="journal article" date="2017" name="Nature">
        <title>The sunflower genome provides insights into oil metabolism, flowering and Asterid evolution.</title>
        <authorList>
            <person name="Badouin H."/>
            <person name="Gouzy J."/>
            <person name="Grassa C.J."/>
            <person name="Murat F."/>
            <person name="Staton S.E."/>
            <person name="Cottret L."/>
            <person name="Lelandais-Briere C."/>
            <person name="Owens G.L."/>
            <person name="Carrere S."/>
            <person name="Mayjonade B."/>
            <person name="Legrand L."/>
            <person name="Gill N."/>
            <person name="Kane N.C."/>
            <person name="Bowers J.E."/>
            <person name="Hubner S."/>
            <person name="Bellec A."/>
            <person name="Berard A."/>
            <person name="Berges H."/>
            <person name="Blanchet N."/>
            <person name="Boniface M.C."/>
            <person name="Brunel D."/>
            <person name="Catrice O."/>
            <person name="Chaidir N."/>
            <person name="Claudel C."/>
            <person name="Donnadieu C."/>
            <person name="Faraut T."/>
            <person name="Fievet G."/>
            <person name="Helmstetter N."/>
            <person name="King M."/>
            <person name="Knapp S.J."/>
            <person name="Lai Z."/>
            <person name="Le Paslier M.C."/>
            <person name="Lippi Y."/>
            <person name="Lorenzon L."/>
            <person name="Mandel J.R."/>
            <person name="Marage G."/>
            <person name="Marchand G."/>
            <person name="Marquand E."/>
            <person name="Bret-Mestries E."/>
            <person name="Morien E."/>
            <person name="Nambeesan S."/>
            <person name="Nguyen T."/>
            <person name="Pegot-Espagnet P."/>
            <person name="Pouilly N."/>
            <person name="Raftis F."/>
            <person name="Sallet E."/>
            <person name="Schiex T."/>
            <person name="Thomas J."/>
            <person name="Vandecasteele C."/>
            <person name="Vares D."/>
            <person name="Vear F."/>
            <person name="Vautrin S."/>
            <person name="Crespi M."/>
            <person name="Mangin B."/>
            <person name="Burke J.M."/>
            <person name="Salse J."/>
            <person name="Munos S."/>
            <person name="Vincourt P."/>
            <person name="Rieseberg L.H."/>
            <person name="Langlade N.B."/>
        </authorList>
    </citation>
    <scope>NUCLEOTIDE SEQUENCE</scope>
    <source>
        <tissue evidence="2">Leaves</tissue>
    </source>
</reference>